<name>A0ABM4FAK3_9AVES</name>
<organism evidence="1 2">
    <name type="scientific">Apteryx mantelli</name>
    <name type="common">North Island brown kiwi</name>
    <dbReference type="NCBI Taxonomy" id="2696672"/>
    <lineage>
        <taxon>Eukaryota</taxon>
        <taxon>Metazoa</taxon>
        <taxon>Chordata</taxon>
        <taxon>Craniata</taxon>
        <taxon>Vertebrata</taxon>
        <taxon>Euteleostomi</taxon>
        <taxon>Archelosauria</taxon>
        <taxon>Archosauria</taxon>
        <taxon>Dinosauria</taxon>
        <taxon>Saurischia</taxon>
        <taxon>Theropoda</taxon>
        <taxon>Coelurosauria</taxon>
        <taxon>Aves</taxon>
        <taxon>Palaeognathae</taxon>
        <taxon>Apterygiformes</taxon>
        <taxon>Apterygidae</taxon>
        <taxon>Apteryx</taxon>
    </lineage>
</organism>
<sequence>MVCLALLVPVHEMDSPSLLTSWAVGASTACRRASLLPSSCSQPGNSCKSTEKMNNKKCNLNLCLRYGRLCRLWDYCAVLFYSAFRLQLEVALGRSNFHAKMRMEHEYYSSDGILLTGRLAMDFTFRQRNSA</sequence>
<evidence type="ECO:0000313" key="1">
    <source>
        <dbReference type="Proteomes" id="UP001652627"/>
    </source>
</evidence>
<keyword evidence="1" id="KW-1185">Reference proteome</keyword>
<proteinExistence type="predicted"/>
<dbReference type="GeneID" id="106485329"/>
<accession>A0ABM4FAK3</accession>
<evidence type="ECO:0000313" key="2">
    <source>
        <dbReference type="RefSeq" id="XP_067161980.1"/>
    </source>
</evidence>
<dbReference type="Proteomes" id="UP001652627">
    <property type="component" value="Chromosome 15"/>
</dbReference>
<reference evidence="2" key="1">
    <citation type="submission" date="2025-08" db="UniProtKB">
        <authorList>
            <consortium name="RefSeq"/>
        </authorList>
    </citation>
    <scope>IDENTIFICATION</scope>
    <source>
        <tissue evidence="2">Blood</tissue>
    </source>
</reference>
<dbReference type="RefSeq" id="XP_067161980.1">
    <property type="nucleotide sequence ID" value="XM_067305879.1"/>
</dbReference>
<gene>
    <name evidence="2" type="primary">LOC106485329</name>
</gene>
<protein>
    <submittedName>
        <fullName evidence="2">Uncharacterized protein isoform X5</fullName>
    </submittedName>
</protein>